<evidence type="ECO:0000313" key="2">
    <source>
        <dbReference type="Proteomes" id="UP001149074"/>
    </source>
</evidence>
<dbReference type="RefSeq" id="XP_056476462.1">
    <property type="nucleotide sequence ID" value="XM_056616105.1"/>
</dbReference>
<proteinExistence type="predicted"/>
<evidence type="ECO:0000313" key="1">
    <source>
        <dbReference type="EMBL" id="KAJ5103082.1"/>
    </source>
</evidence>
<dbReference type="GeneID" id="81355084"/>
<reference evidence="1" key="2">
    <citation type="journal article" date="2023" name="IMA Fungus">
        <title>Comparative genomic study of the Penicillium genus elucidates a diverse pangenome and 15 lateral gene transfer events.</title>
        <authorList>
            <person name="Petersen C."/>
            <person name="Sorensen T."/>
            <person name="Nielsen M.R."/>
            <person name="Sondergaard T.E."/>
            <person name="Sorensen J.L."/>
            <person name="Fitzpatrick D.A."/>
            <person name="Frisvad J.C."/>
            <person name="Nielsen K.L."/>
        </authorList>
    </citation>
    <scope>NUCLEOTIDE SEQUENCE</scope>
    <source>
        <strain evidence="1">IBT 30761</strain>
    </source>
</reference>
<gene>
    <name evidence="1" type="ORF">N7532_003611</name>
</gene>
<sequence length="284" mass="32805">MIATWGELRTRDELKHVFFIPCDSHGLQLLMQDLLSLPTIVSVFKRAASIVSYFNTAHLQLAKLRALQQRFYKKELSLLAVVSTRWGTQYRMLMSVKRSEQALRAYFTTHTDLGEAGRELATVANYHKFWGQLNELLVLIEPLDEAIRMSESGGANLMKVVCRWMSLRAHIQQCQEGSSLGKDLAEFIPHDLTPRIDRQLTDLHWAAFYLDPKNHSSKTPITKRDQVIRTIQKYCVSPDNIDASAEAIDEFFTFRGRQGSFFKSVCWDFIDNPIRFWRMQVSTP</sequence>
<dbReference type="AlphaFoldDB" id="A0A9W9KFD5"/>
<comment type="caution">
    <text evidence="1">The sequence shown here is derived from an EMBL/GenBank/DDBJ whole genome shotgun (WGS) entry which is preliminary data.</text>
</comment>
<name>A0A9W9KFD5_9EURO</name>
<dbReference type="OrthoDB" id="4347799at2759"/>
<dbReference type="EMBL" id="JAPQKI010000004">
    <property type="protein sequence ID" value="KAJ5103082.1"/>
    <property type="molecule type" value="Genomic_DNA"/>
</dbReference>
<evidence type="ECO:0008006" key="3">
    <source>
        <dbReference type="Google" id="ProtNLM"/>
    </source>
</evidence>
<dbReference type="SUPFAM" id="SSF53098">
    <property type="entry name" value="Ribonuclease H-like"/>
    <property type="match status" value="1"/>
</dbReference>
<protein>
    <recommendedName>
        <fullName evidence="3">DUF659 domain-containing protein</fullName>
    </recommendedName>
</protein>
<accession>A0A9W9KFD5</accession>
<organism evidence="1 2">
    <name type="scientific">Penicillium argentinense</name>
    <dbReference type="NCBI Taxonomy" id="1131581"/>
    <lineage>
        <taxon>Eukaryota</taxon>
        <taxon>Fungi</taxon>
        <taxon>Dikarya</taxon>
        <taxon>Ascomycota</taxon>
        <taxon>Pezizomycotina</taxon>
        <taxon>Eurotiomycetes</taxon>
        <taxon>Eurotiomycetidae</taxon>
        <taxon>Eurotiales</taxon>
        <taxon>Aspergillaceae</taxon>
        <taxon>Penicillium</taxon>
    </lineage>
</organism>
<reference evidence="1" key="1">
    <citation type="submission" date="2022-11" db="EMBL/GenBank/DDBJ databases">
        <authorList>
            <person name="Petersen C."/>
        </authorList>
    </citation>
    <scope>NUCLEOTIDE SEQUENCE</scope>
    <source>
        <strain evidence="1">IBT 30761</strain>
    </source>
</reference>
<dbReference type="InterPro" id="IPR012337">
    <property type="entry name" value="RNaseH-like_sf"/>
</dbReference>
<dbReference type="Proteomes" id="UP001149074">
    <property type="component" value="Unassembled WGS sequence"/>
</dbReference>
<keyword evidence="2" id="KW-1185">Reference proteome</keyword>